<dbReference type="AlphaFoldDB" id="A0A1H3TYP8"/>
<dbReference type="CDD" id="cd02976">
    <property type="entry name" value="NrdH"/>
    <property type="match status" value="1"/>
</dbReference>
<evidence type="ECO:0000256" key="2">
    <source>
        <dbReference type="ARBA" id="ARBA00017945"/>
    </source>
</evidence>
<organism evidence="4 5">
    <name type="scientific">Herbiconiux ginsengi</name>
    <dbReference type="NCBI Taxonomy" id="381665"/>
    <lineage>
        <taxon>Bacteria</taxon>
        <taxon>Bacillati</taxon>
        <taxon>Actinomycetota</taxon>
        <taxon>Actinomycetes</taxon>
        <taxon>Micrococcales</taxon>
        <taxon>Microbacteriaceae</taxon>
        <taxon>Herbiconiux</taxon>
    </lineage>
</organism>
<dbReference type="NCBIfam" id="TIGR02194">
    <property type="entry name" value="GlrX_NrdH"/>
    <property type="match status" value="1"/>
</dbReference>
<evidence type="ECO:0000256" key="1">
    <source>
        <dbReference type="ARBA" id="ARBA00002292"/>
    </source>
</evidence>
<dbReference type="STRING" id="381665.SAMN05216554_4579"/>
<name>A0A1H3TYP8_9MICO</name>
<comment type="function">
    <text evidence="1">Electron transport system for the ribonucleotide reductase system NrdEF.</text>
</comment>
<evidence type="ECO:0000313" key="4">
    <source>
        <dbReference type="EMBL" id="SDZ55208.1"/>
    </source>
</evidence>
<keyword evidence="5" id="KW-1185">Reference proteome</keyword>
<dbReference type="InterPro" id="IPR011909">
    <property type="entry name" value="GlrX_NrdH"/>
</dbReference>
<evidence type="ECO:0000259" key="3">
    <source>
        <dbReference type="Pfam" id="PF00462"/>
    </source>
</evidence>
<dbReference type="RefSeq" id="WP_092558221.1">
    <property type="nucleotide sequence ID" value="NZ_FNPZ01000009.1"/>
</dbReference>
<dbReference type="Pfam" id="PF00462">
    <property type="entry name" value="Glutaredoxin"/>
    <property type="match status" value="1"/>
</dbReference>
<dbReference type="EMBL" id="FNPZ01000009">
    <property type="protein sequence ID" value="SDZ55208.1"/>
    <property type="molecule type" value="Genomic_DNA"/>
</dbReference>
<gene>
    <name evidence="4" type="ORF">SAMN05216554_4579</name>
</gene>
<protein>
    <recommendedName>
        <fullName evidence="2">Glutaredoxin-like protein NrdH</fullName>
    </recommendedName>
</protein>
<accession>A0A1H3TYP8</accession>
<reference evidence="4 5" key="1">
    <citation type="submission" date="2016-10" db="EMBL/GenBank/DDBJ databases">
        <authorList>
            <person name="de Groot N.N."/>
        </authorList>
    </citation>
    <scope>NUCLEOTIDE SEQUENCE [LARGE SCALE GENOMIC DNA]</scope>
    <source>
        <strain evidence="4 5">CGMCC 4.3491</strain>
    </source>
</reference>
<sequence>MNDEPLTVYSKAGCVQCTATLRALDAAGIAYRVVDLAGDPVALEHVKEAGFLQAPVVEGAGDPWSGFRPDRIDELVKSRARER</sequence>
<dbReference type="SUPFAM" id="SSF52833">
    <property type="entry name" value="Thioredoxin-like"/>
    <property type="match status" value="1"/>
</dbReference>
<feature type="domain" description="Glutaredoxin" evidence="3">
    <location>
        <begin position="7"/>
        <end position="57"/>
    </location>
</feature>
<dbReference type="Proteomes" id="UP000198891">
    <property type="component" value="Unassembled WGS sequence"/>
</dbReference>
<evidence type="ECO:0000313" key="5">
    <source>
        <dbReference type="Proteomes" id="UP000198891"/>
    </source>
</evidence>
<dbReference type="GO" id="GO:0045454">
    <property type="term" value="P:cell redox homeostasis"/>
    <property type="evidence" value="ECO:0007669"/>
    <property type="project" value="InterPro"/>
</dbReference>
<dbReference type="InterPro" id="IPR002109">
    <property type="entry name" value="Glutaredoxin"/>
</dbReference>
<proteinExistence type="predicted"/>
<dbReference type="PROSITE" id="PS51354">
    <property type="entry name" value="GLUTAREDOXIN_2"/>
    <property type="match status" value="1"/>
</dbReference>
<dbReference type="OrthoDB" id="8545217at2"/>
<dbReference type="Gene3D" id="3.40.30.10">
    <property type="entry name" value="Glutaredoxin"/>
    <property type="match status" value="1"/>
</dbReference>
<dbReference type="InterPro" id="IPR036249">
    <property type="entry name" value="Thioredoxin-like_sf"/>
</dbReference>